<evidence type="ECO:0000256" key="6">
    <source>
        <dbReference type="ARBA" id="ARBA00023002"/>
    </source>
</evidence>
<dbReference type="Gene3D" id="3.40.50.720">
    <property type="entry name" value="NAD(P)-binding Rossmann-like Domain"/>
    <property type="match status" value="1"/>
</dbReference>
<organism evidence="12 13">
    <name type="scientific">Oceanispirochaeta crateris</name>
    <dbReference type="NCBI Taxonomy" id="2518645"/>
    <lineage>
        <taxon>Bacteria</taxon>
        <taxon>Pseudomonadati</taxon>
        <taxon>Spirochaetota</taxon>
        <taxon>Spirochaetia</taxon>
        <taxon>Spirochaetales</taxon>
        <taxon>Spirochaetaceae</taxon>
        <taxon>Oceanispirochaeta</taxon>
    </lineage>
</organism>
<comment type="pathway">
    <text evidence="1 9">Cofactor biosynthesis; (R)-pantothenate biosynthesis; (R)-pantoate from 3-methyl-2-oxobutanoate: step 2/2.</text>
</comment>
<comment type="similarity">
    <text evidence="2 9">Belongs to the ketopantoate reductase family.</text>
</comment>
<evidence type="ECO:0000259" key="11">
    <source>
        <dbReference type="Pfam" id="PF08546"/>
    </source>
</evidence>
<dbReference type="EMBL" id="CP036150">
    <property type="protein sequence ID" value="QEN07794.1"/>
    <property type="molecule type" value="Genomic_DNA"/>
</dbReference>
<keyword evidence="13" id="KW-1185">Reference proteome</keyword>
<evidence type="ECO:0000256" key="1">
    <source>
        <dbReference type="ARBA" id="ARBA00004994"/>
    </source>
</evidence>
<dbReference type="Gene3D" id="1.10.1040.10">
    <property type="entry name" value="N-(1-d-carboxylethyl)-l-norvaline Dehydrogenase, domain 2"/>
    <property type="match status" value="1"/>
</dbReference>
<feature type="domain" description="Ketopantoate reductase N-terminal" evidence="10">
    <location>
        <begin position="4"/>
        <end position="150"/>
    </location>
</feature>
<evidence type="ECO:0000256" key="2">
    <source>
        <dbReference type="ARBA" id="ARBA00007870"/>
    </source>
</evidence>
<evidence type="ECO:0000256" key="7">
    <source>
        <dbReference type="ARBA" id="ARBA00032024"/>
    </source>
</evidence>
<keyword evidence="6 9" id="KW-0560">Oxidoreductase</keyword>
<dbReference type="InterPro" id="IPR051402">
    <property type="entry name" value="KPR-Related"/>
</dbReference>
<dbReference type="Pfam" id="PF02558">
    <property type="entry name" value="ApbA"/>
    <property type="match status" value="1"/>
</dbReference>
<dbReference type="GO" id="GO:0005737">
    <property type="term" value="C:cytoplasm"/>
    <property type="evidence" value="ECO:0007669"/>
    <property type="project" value="TreeGrafter"/>
</dbReference>
<dbReference type="InterPro" id="IPR013752">
    <property type="entry name" value="KPA_reductase"/>
</dbReference>
<dbReference type="RefSeq" id="WP_149485874.1">
    <property type="nucleotide sequence ID" value="NZ_CP036150.1"/>
</dbReference>
<protein>
    <recommendedName>
        <fullName evidence="4 9">2-dehydropantoate 2-reductase</fullName>
        <ecNumber evidence="3 9">1.1.1.169</ecNumber>
    </recommendedName>
    <alternativeName>
        <fullName evidence="7 9">Ketopantoate reductase</fullName>
    </alternativeName>
</protein>
<comment type="catalytic activity">
    <reaction evidence="8 9">
        <text>(R)-pantoate + NADP(+) = 2-dehydropantoate + NADPH + H(+)</text>
        <dbReference type="Rhea" id="RHEA:16233"/>
        <dbReference type="ChEBI" id="CHEBI:11561"/>
        <dbReference type="ChEBI" id="CHEBI:15378"/>
        <dbReference type="ChEBI" id="CHEBI:15980"/>
        <dbReference type="ChEBI" id="CHEBI:57783"/>
        <dbReference type="ChEBI" id="CHEBI:58349"/>
        <dbReference type="EC" id="1.1.1.169"/>
    </reaction>
</comment>
<keyword evidence="9" id="KW-0566">Pantothenate biosynthesis</keyword>
<dbReference type="EC" id="1.1.1.169" evidence="3 9"/>
<dbReference type="KEGG" id="ock:EXM22_07255"/>
<evidence type="ECO:0000259" key="10">
    <source>
        <dbReference type="Pfam" id="PF02558"/>
    </source>
</evidence>
<dbReference type="InterPro" id="IPR003710">
    <property type="entry name" value="ApbA"/>
</dbReference>
<name>A0A5C1QMM0_9SPIO</name>
<dbReference type="GO" id="GO:0008677">
    <property type="term" value="F:2-dehydropantoate 2-reductase activity"/>
    <property type="evidence" value="ECO:0007669"/>
    <property type="project" value="UniProtKB-EC"/>
</dbReference>
<dbReference type="NCBIfam" id="NF004887">
    <property type="entry name" value="PRK06249.1"/>
    <property type="match status" value="1"/>
</dbReference>
<evidence type="ECO:0000256" key="4">
    <source>
        <dbReference type="ARBA" id="ARBA00019465"/>
    </source>
</evidence>
<evidence type="ECO:0000256" key="9">
    <source>
        <dbReference type="RuleBase" id="RU362068"/>
    </source>
</evidence>
<dbReference type="InterPro" id="IPR008927">
    <property type="entry name" value="6-PGluconate_DH-like_C_sf"/>
</dbReference>
<comment type="function">
    <text evidence="9">Catalyzes the NADPH-dependent reduction of ketopantoate into pantoic acid.</text>
</comment>
<evidence type="ECO:0000313" key="13">
    <source>
        <dbReference type="Proteomes" id="UP000324209"/>
    </source>
</evidence>
<dbReference type="NCBIfam" id="TIGR00745">
    <property type="entry name" value="apbA_panE"/>
    <property type="match status" value="1"/>
</dbReference>
<proteinExistence type="inferred from homology"/>
<dbReference type="Pfam" id="PF08546">
    <property type="entry name" value="ApbA_C"/>
    <property type="match status" value="1"/>
</dbReference>
<dbReference type="InterPro" id="IPR013328">
    <property type="entry name" value="6PGD_dom2"/>
</dbReference>
<dbReference type="PANTHER" id="PTHR21708:SF26">
    <property type="entry name" value="2-DEHYDROPANTOATE 2-REDUCTASE"/>
    <property type="match status" value="1"/>
</dbReference>
<dbReference type="InterPro" id="IPR013332">
    <property type="entry name" value="KPR_N"/>
</dbReference>
<dbReference type="UniPathway" id="UPA00028">
    <property type="reaction ID" value="UER00004"/>
</dbReference>
<evidence type="ECO:0000256" key="8">
    <source>
        <dbReference type="ARBA" id="ARBA00048793"/>
    </source>
</evidence>
<keyword evidence="5 9" id="KW-0521">NADP</keyword>
<dbReference type="SUPFAM" id="SSF51735">
    <property type="entry name" value="NAD(P)-binding Rossmann-fold domains"/>
    <property type="match status" value="1"/>
</dbReference>
<dbReference type="GO" id="GO:0015940">
    <property type="term" value="P:pantothenate biosynthetic process"/>
    <property type="evidence" value="ECO:0007669"/>
    <property type="project" value="UniProtKB-UniPathway"/>
</dbReference>
<dbReference type="OrthoDB" id="9793586at2"/>
<sequence>MTFTVFGTGAVGAYYGGRLAEHGNTVHFLARSDYKSIKENGLKVSSPRGDFHLKDPLVFESADRVPPSDVLLISLKTTGNKGLKEKLMPLVHEKTALVILQNGLGMEDEFKDWFPKNPILGGMCFICSRRTKPGIIEHLDYGLITLGAMDSKDIPLRNQIGALMDESDIPVTLVDDLNEARWRKLLWNIPYNGLSVVLNSDTKTIMEDQHSRNIIRSLMFEVIEGASACGCSIEESAVEKMLDFTDNMTPYEPSMKLDFSSSRPMEIEYMYDRPLQAASARACTMKGVSLLRDQLYFIQKRMH</sequence>
<evidence type="ECO:0000313" key="12">
    <source>
        <dbReference type="EMBL" id="QEN07794.1"/>
    </source>
</evidence>
<accession>A0A5C1QMM0</accession>
<evidence type="ECO:0000256" key="5">
    <source>
        <dbReference type="ARBA" id="ARBA00022857"/>
    </source>
</evidence>
<gene>
    <name evidence="12" type="ORF">EXM22_07255</name>
</gene>
<dbReference type="AlphaFoldDB" id="A0A5C1QMM0"/>
<dbReference type="Proteomes" id="UP000324209">
    <property type="component" value="Chromosome"/>
</dbReference>
<feature type="domain" description="Ketopantoate reductase C-terminal" evidence="11">
    <location>
        <begin position="176"/>
        <end position="284"/>
    </location>
</feature>
<dbReference type="FunFam" id="1.10.1040.10:FF:000017">
    <property type="entry name" value="2-dehydropantoate 2-reductase"/>
    <property type="match status" value="1"/>
</dbReference>
<dbReference type="InterPro" id="IPR036291">
    <property type="entry name" value="NAD(P)-bd_dom_sf"/>
</dbReference>
<evidence type="ECO:0000256" key="3">
    <source>
        <dbReference type="ARBA" id="ARBA00013014"/>
    </source>
</evidence>
<dbReference type="PANTHER" id="PTHR21708">
    <property type="entry name" value="PROBABLE 2-DEHYDROPANTOATE 2-REDUCTASE"/>
    <property type="match status" value="1"/>
</dbReference>
<dbReference type="SUPFAM" id="SSF48179">
    <property type="entry name" value="6-phosphogluconate dehydrogenase C-terminal domain-like"/>
    <property type="match status" value="1"/>
</dbReference>
<reference evidence="12 13" key="1">
    <citation type="submission" date="2019-02" db="EMBL/GenBank/DDBJ databases">
        <title>Complete Genome Sequence and Methylome Analysis of free living Spirochaetas.</title>
        <authorList>
            <person name="Fomenkov A."/>
            <person name="Dubinina G."/>
            <person name="Leshcheva N."/>
            <person name="Mikheeva N."/>
            <person name="Grabovich M."/>
            <person name="Vincze T."/>
            <person name="Roberts R.J."/>
        </authorList>
    </citation>
    <scope>NUCLEOTIDE SEQUENCE [LARGE SCALE GENOMIC DNA]</scope>
    <source>
        <strain evidence="12 13">K2</strain>
    </source>
</reference>